<protein>
    <submittedName>
        <fullName evidence="1">Uncharacterized protein</fullName>
    </submittedName>
</protein>
<comment type="caution">
    <text evidence="1">The sequence shown here is derived from an EMBL/GenBank/DDBJ whole genome shotgun (WGS) entry which is preliminary data.</text>
</comment>
<reference evidence="1 2" key="1">
    <citation type="submission" date="2024-02" db="EMBL/GenBank/DDBJ databases">
        <title>Genome analysis and characterization of Microbaculum marinisediminis sp. nov., isolated from marine sediment.</title>
        <authorList>
            <person name="Du Z.-J."/>
            <person name="Ye Y.-Q."/>
            <person name="Zhang Z.-R."/>
            <person name="Yuan S.-M."/>
            <person name="Zhang X.-Y."/>
        </authorList>
    </citation>
    <scope>NUCLEOTIDE SEQUENCE [LARGE SCALE GENOMIC DNA]</scope>
    <source>
        <strain evidence="1 2">SDUM1044001</strain>
    </source>
</reference>
<dbReference type="Proteomes" id="UP001378188">
    <property type="component" value="Unassembled WGS sequence"/>
</dbReference>
<proteinExistence type="predicted"/>
<keyword evidence="2" id="KW-1185">Reference proteome</keyword>
<dbReference type="AlphaFoldDB" id="A0AAW9RJR6"/>
<evidence type="ECO:0000313" key="2">
    <source>
        <dbReference type="Proteomes" id="UP001378188"/>
    </source>
</evidence>
<gene>
    <name evidence="1" type="ORF">V3328_02955</name>
</gene>
<sequence length="173" mass="18924">MNQQLHTTLHRTAKYFMDSGRARSPEEAMNLLQTFGLTVVVGPEITISRDAQIALLTLVNLARRTFLAGVEVIGLGSAKVIVPLALEPTLAEAVAHLGGRVVDQIRADWPTRHHRLHCPLHDRSSLAADLEGLAGRYRAAPRGLEPWRRPEHAVGARPGSGDLRRRGVLAACR</sequence>
<accession>A0AAW9RJR6</accession>
<dbReference type="EMBL" id="JAZHOF010000001">
    <property type="protein sequence ID" value="MEJ8570412.1"/>
    <property type="molecule type" value="Genomic_DNA"/>
</dbReference>
<name>A0AAW9RJR6_9HYPH</name>
<evidence type="ECO:0000313" key="1">
    <source>
        <dbReference type="EMBL" id="MEJ8570412.1"/>
    </source>
</evidence>
<organism evidence="1 2">
    <name type="scientific">Microbaculum marinum</name>
    <dbReference type="NCBI Taxonomy" id="1764581"/>
    <lineage>
        <taxon>Bacteria</taxon>
        <taxon>Pseudomonadati</taxon>
        <taxon>Pseudomonadota</taxon>
        <taxon>Alphaproteobacteria</taxon>
        <taxon>Hyphomicrobiales</taxon>
        <taxon>Tepidamorphaceae</taxon>
        <taxon>Microbaculum</taxon>
    </lineage>
</organism>
<dbReference type="RefSeq" id="WP_340328141.1">
    <property type="nucleotide sequence ID" value="NZ_JAZHOF010000001.1"/>
</dbReference>